<evidence type="ECO:0000313" key="1">
    <source>
        <dbReference type="EMBL" id="TKV68687.1"/>
    </source>
</evidence>
<evidence type="ECO:0000313" key="2">
    <source>
        <dbReference type="Proteomes" id="UP000308488"/>
    </source>
</evidence>
<dbReference type="InterPro" id="IPR008312">
    <property type="entry name" value="T6SS_TssB1"/>
</dbReference>
<dbReference type="NCBIfam" id="TIGR03358">
    <property type="entry name" value="VI_chp_5"/>
    <property type="match status" value="1"/>
</dbReference>
<sequence length="166" mass="18393">MSSKDGSVAPKERINIKYVPATGDQQAETELPLKMFVVGDFKGQAEETPIEDRKAISVDKNNFRSVMSEAGLTLSTTVTNKLDEEAEELPVNLDFQTLDDFSPDSISRQVPELKKLIELREALVALKGPLGNVPSFRSKLQELLDNDDARDKLLQELELATDESGE</sequence>
<dbReference type="RefSeq" id="WP_137436311.1">
    <property type="nucleotide sequence ID" value="NZ_JANRHC010000002.1"/>
</dbReference>
<organism evidence="1 2">
    <name type="scientific">Marinobacter panjinensis</name>
    <dbReference type="NCBI Taxonomy" id="2576384"/>
    <lineage>
        <taxon>Bacteria</taxon>
        <taxon>Pseudomonadati</taxon>
        <taxon>Pseudomonadota</taxon>
        <taxon>Gammaproteobacteria</taxon>
        <taxon>Pseudomonadales</taxon>
        <taxon>Marinobacteraceae</taxon>
        <taxon>Marinobacter</taxon>
    </lineage>
</organism>
<keyword evidence="2" id="KW-1185">Reference proteome</keyword>
<proteinExistence type="predicted"/>
<dbReference type="AlphaFoldDB" id="A0A4U6R4Q0"/>
<dbReference type="Pfam" id="PF05591">
    <property type="entry name" value="T6SS_VipA"/>
    <property type="match status" value="1"/>
</dbReference>
<dbReference type="PANTHER" id="PTHR35850:SF2">
    <property type="entry name" value="TYPE VI SECRETION SYSTEM CONTRACTILE SHEATH SMALL SUBUNIT"/>
    <property type="match status" value="1"/>
</dbReference>
<comment type="caution">
    <text evidence="1">The sequence shown here is derived from an EMBL/GenBank/DDBJ whole genome shotgun (WGS) entry which is preliminary data.</text>
</comment>
<name>A0A4U6R4Q0_9GAMM</name>
<dbReference type="PIRSF" id="PIRSF028301">
    <property type="entry name" value="UCP028301"/>
    <property type="match status" value="1"/>
</dbReference>
<dbReference type="OrthoDB" id="9789942at2"/>
<protein>
    <submittedName>
        <fullName evidence="1">Type VI secretion system contractile sheath small subunit</fullName>
    </submittedName>
</protein>
<dbReference type="Proteomes" id="UP000308488">
    <property type="component" value="Unassembled WGS sequence"/>
</dbReference>
<reference evidence="1 2" key="1">
    <citation type="submission" date="2019-05" db="EMBL/GenBank/DDBJ databases">
        <title>Marinobacter panjinensis sp. nov., a moderately halophilic bacterium isolated from sea tidal flat environment.</title>
        <authorList>
            <person name="Yang W."/>
            <person name="An M."/>
            <person name="He W."/>
            <person name="Luo X."/>
            <person name="Zhu L."/>
            <person name="Chen G."/>
            <person name="Zhang Y."/>
            <person name="Wang Y."/>
        </authorList>
    </citation>
    <scope>NUCLEOTIDE SEQUENCE [LARGE SCALE GENOMIC DNA]</scope>
    <source>
        <strain evidence="1 2">PJ-16</strain>
    </source>
</reference>
<gene>
    <name evidence="1" type="primary">tssB</name>
    <name evidence="1" type="ORF">FDP08_11605</name>
</gene>
<accession>A0A4U6R4Q0</accession>
<dbReference type="EMBL" id="SZYH01000001">
    <property type="protein sequence ID" value="TKV68687.1"/>
    <property type="molecule type" value="Genomic_DNA"/>
</dbReference>
<dbReference type="PANTHER" id="PTHR35850">
    <property type="entry name" value="CYTOPLASMIC PROTEIN-RELATED"/>
    <property type="match status" value="1"/>
</dbReference>